<reference evidence="4" key="1">
    <citation type="submission" date="2022-01" db="UniProtKB">
        <authorList>
            <consortium name="EnsemblMetazoa"/>
        </authorList>
    </citation>
    <scope>IDENTIFICATION</scope>
</reference>
<dbReference type="KEGG" id="clec:106668126"/>
<dbReference type="PANTHER" id="PTHR24173:SF83">
    <property type="entry name" value="SOCS BOX DOMAIN-CONTAINING PROTEIN"/>
    <property type="match status" value="1"/>
</dbReference>
<evidence type="ECO:0000313" key="5">
    <source>
        <dbReference type="Proteomes" id="UP000494040"/>
    </source>
</evidence>
<feature type="repeat" description="ANK" evidence="3">
    <location>
        <begin position="119"/>
        <end position="151"/>
    </location>
</feature>
<dbReference type="EnsemblMetazoa" id="XM_014396589.2">
    <property type="protein sequence ID" value="XP_014252075.1"/>
    <property type="gene ID" value="LOC106668126"/>
</dbReference>
<dbReference type="InterPro" id="IPR036770">
    <property type="entry name" value="Ankyrin_rpt-contain_sf"/>
</dbReference>
<feature type="repeat" description="ANK" evidence="3">
    <location>
        <begin position="52"/>
        <end position="85"/>
    </location>
</feature>
<proteinExistence type="predicted"/>
<dbReference type="SMART" id="SM00248">
    <property type="entry name" value="ANK"/>
    <property type="match status" value="8"/>
</dbReference>
<protein>
    <submittedName>
        <fullName evidence="4">Uncharacterized protein</fullName>
    </submittedName>
</protein>
<keyword evidence="5" id="KW-1185">Reference proteome</keyword>
<dbReference type="PROSITE" id="PS50297">
    <property type="entry name" value="ANK_REP_REGION"/>
    <property type="match status" value="4"/>
</dbReference>
<evidence type="ECO:0000256" key="1">
    <source>
        <dbReference type="ARBA" id="ARBA00022737"/>
    </source>
</evidence>
<dbReference type="Gene3D" id="1.25.40.20">
    <property type="entry name" value="Ankyrin repeat-containing domain"/>
    <property type="match status" value="2"/>
</dbReference>
<feature type="repeat" description="ANK" evidence="3">
    <location>
        <begin position="153"/>
        <end position="185"/>
    </location>
</feature>
<dbReference type="SUPFAM" id="SSF48403">
    <property type="entry name" value="Ankyrin repeat"/>
    <property type="match status" value="1"/>
</dbReference>
<dbReference type="OMA" id="GWTLLME"/>
<evidence type="ECO:0000256" key="3">
    <source>
        <dbReference type="PROSITE-ProRule" id="PRU00023"/>
    </source>
</evidence>
<dbReference type="GeneID" id="106668126"/>
<dbReference type="PROSITE" id="PS50088">
    <property type="entry name" value="ANK_REPEAT"/>
    <property type="match status" value="4"/>
</dbReference>
<organism evidence="4 5">
    <name type="scientific">Cimex lectularius</name>
    <name type="common">Bed bug</name>
    <name type="synonym">Acanthia lectularia</name>
    <dbReference type="NCBI Taxonomy" id="79782"/>
    <lineage>
        <taxon>Eukaryota</taxon>
        <taxon>Metazoa</taxon>
        <taxon>Ecdysozoa</taxon>
        <taxon>Arthropoda</taxon>
        <taxon>Hexapoda</taxon>
        <taxon>Insecta</taxon>
        <taxon>Pterygota</taxon>
        <taxon>Neoptera</taxon>
        <taxon>Paraneoptera</taxon>
        <taxon>Hemiptera</taxon>
        <taxon>Heteroptera</taxon>
        <taxon>Panheteroptera</taxon>
        <taxon>Cimicomorpha</taxon>
        <taxon>Cimicidae</taxon>
        <taxon>Cimex</taxon>
    </lineage>
</organism>
<dbReference type="InterPro" id="IPR002110">
    <property type="entry name" value="Ankyrin_rpt"/>
</dbReference>
<dbReference type="PRINTS" id="PR01415">
    <property type="entry name" value="ANKYRIN"/>
</dbReference>
<dbReference type="OrthoDB" id="5406014at2759"/>
<name>A0A8I6RVB5_CIMLE</name>
<keyword evidence="1" id="KW-0677">Repeat</keyword>
<dbReference type="AlphaFoldDB" id="A0A8I6RVB5"/>
<accession>A0A8I6RVB5</accession>
<dbReference type="Proteomes" id="UP000494040">
    <property type="component" value="Unassembled WGS sequence"/>
</dbReference>
<dbReference type="PANTHER" id="PTHR24173">
    <property type="entry name" value="ANKYRIN REPEAT CONTAINING"/>
    <property type="match status" value="1"/>
</dbReference>
<feature type="repeat" description="ANK" evidence="3">
    <location>
        <begin position="223"/>
        <end position="255"/>
    </location>
</feature>
<dbReference type="RefSeq" id="XP_014252075.1">
    <property type="nucleotide sequence ID" value="XM_014396589.2"/>
</dbReference>
<keyword evidence="2 3" id="KW-0040">ANK repeat</keyword>
<dbReference type="Pfam" id="PF12796">
    <property type="entry name" value="Ank_2"/>
    <property type="match status" value="3"/>
</dbReference>
<sequence length="579" mass="65477">MNDQDERVSGVFFDWRNPHSASRLARAVRSKNVKDVKRLISRGVALDSPDNRGFTPLHEAAKDDDCTQIARILLKAGAYVDHKTVEDETPLYIACANSSENMVKLLIAHKCCINACNVDGFTPLHVACAKKNLDIIRCLISAGADLNVKDIASQKTPIFVAVENSNAEAVKILLKAGANTNLNDYYNRTLLQFACAVDDIEVFDILLNHFGTTEKIINYQSEDGWTLLMEAVQFKNFKVIERLINYGVDMSLTDNRGLLALHIAAHCDNLKCLELIINNTPMETIEKCSTNRPDMTHTRSLPCLLLDRNMYEGLELLLNYGLSKEVISCPVKMGSHLASPISFLLLHASNIDNKDKLKYLDLMLTKEELIDPKYETKYEVVSTLDASVKMHHPSHVDCICLEALSKILKKNAIPDDISEDLSRSEDDTNLIPELFRSLIEMGYIEGLKLTLRYTTVIEPEDLMVNFFIKIFTGSMKGSYRWLGNEIALAEFFLGVCNNTTPVCKTFSDLLAQNCYDYYPNVWAISELIKHRKVPSLKVITRSEIRRDLHRLCLPGEFLNKLRSLDVPKLIIKFLTYEDL</sequence>
<evidence type="ECO:0000256" key="2">
    <source>
        <dbReference type="ARBA" id="ARBA00023043"/>
    </source>
</evidence>
<evidence type="ECO:0000313" key="4">
    <source>
        <dbReference type="EnsemblMetazoa" id="XP_014252075.1"/>
    </source>
</evidence>